<dbReference type="Gene3D" id="3.40.50.720">
    <property type="entry name" value="NAD(P)-binding Rossmann-like Domain"/>
    <property type="match status" value="1"/>
</dbReference>
<organism evidence="1 2">
    <name type="scientific">Aquimarina atlantica</name>
    <dbReference type="NCBI Taxonomy" id="1317122"/>
    <lineage>
        <taxon>Bacteria</taxon>
        <taxon>Pseudomonadati</taxon>
        <taxon>Bacteroidota</taxon>
        <taxon>Flavobacteriia</taxon>
        <taxon>Flavobacteriales</taxon>
        <taxon>Flavobacteriaceae</taxon>
        <taxon>Aquimarina</taxon>
    </lineage>
</organism>
<evidence type="ECO:0000313" key="1">
    <source>
        <dbReference type="EMBL" id="EZH74078.1"/>
    </source>
</evidence>
<proteinExistence type="predicted"/>
<protein>
    <submittedName>
        <fullName evidence="1">Ornithine cyclodeaminase</fullName>
    </submittedName>
</protein>
<name>A0A023BWS9_9FLAO</name>
<dbReference type="InterPro" id="IPR036291">
    <property type="entry name" value="NAD(P)-bd_dom_sf"/>
</dbReference>
<dbReference type="Proteomes" id="UP000023541">
    <property type="component" value="Unassembled WGS sequence"/>
</dbReference>
<dbReference type="STRING" id="1317122.ATO12_14480"/>
<dbReference type="eggNOG" id="COG2423">
    <property type="taxonomic scope" value="Bacteria"/>
</dbReference>
<dbReference type="InterPro" id="IPR023401">
    <property type="entry name" value="ODC_N"/>
</dbReference>
<dbReference type="PANTHER" id="PTHR13812">
    <property type="entry name" value="KETIMINE REDUCTASE MU-CRYSTALLIN"/>
    <property type="match status" value="1"/>
</dbReference>
<dbReference type="AlphaFoldDB" id="A0A023BWS9"/>
<sequence length="318" mass="34756">MATIINLKDIKKSIQSVDIVAAMKEGFIHYSNEKTVVPPVGELLFEDPPGDVHIKYGYIKNDDFYVIKIASGFYNNSKLGIASSQGMMLIFSQKTGQPVAILLDEGHLTDIRTAAAGALAAMYFAPKKIKAIGIIGTGIQAKLQLQFLQKNNPCKTVWVWGRTLENTEKFKAELSPDFDIHIAKTPAEVAKNSTLIVTTTPSEVALLDAKDILPGTHITAVGSDTSDKQELDSKVLQKADIVIADSIPQSKNRGEIYRAIKDGTISEEKIVELGHVIQDPALQRTNDDQITVVDLTGVAVQDIMIAKAVYKTYMNTKI</sequence>
<dbReference type="Pfam" id="PF02423">
    <property type="entry name" value="OCD_Mu_crystall"/>
    <property type="match status" value="1"/>
</dbReference>
<dbReference type="Gene3D" id="3.30.1780.10">
    <property type="entry name" value="ornithine cyclodeaminase, domain 1"/>
    <property type="match status" value="1"/>
</dbReference>
<reference evidence="1 2" key="1">
    <citation type="submission" date="2014-04" db="EMBL/GenBank/DDBJ databases">
        <title>Aquimarina sp. 22II-S11-z7 Genome Sequencing.</title>
        <authorList>
            <person name="Lai Q."/>
        </authorList>
    </citation>
    <scope>NUCLEOTIDE SEQUENCE [LARGE SCALE GENOMIC DNA]</scope>
    <source>
        <strain evidence="1 2">22II-S11-z7</strain>
    </source>
</reference>
<dbReference type="InterPro" id="IPR003462">
    <property type="entry name" value="ODC_Mu_crystall"/>
</dbReference>
<dbReference type="PANTHER" id="PTHR13812:SF19">
    <property type="entry name" value="KETIMINE REDUCTASE MU-CRYSTALLIN"/>
    <property type="match status" value="1"/>
</dbReference>
<dbReference type="SUPFAM" id="SSF51735">
    <property type="entry name" value="NAD(P)-binding Rossmann-fold domains"/>
    <property type="match status" value="1"/>
</dbReference>
<dbReference type="RefSeq" id="WP_034241593.1">
    <property type="nucleotide sequence ID" value="NZ_AQRA01000004.1"/>
</dbReference>
<dbReference type="GO" id="GO:0005737">
    <property type="term" value="C:cytoplasm"/>
    <property type="evidence" value="ECO:0007669"/>
    <property type="project" value="TreeGrafter"/>
</dbReference>
<comment type="caution">
    <text evidence="1">The sequence shown here is derived from an EMBL/GenBank/DDBJ whole genome shotgun (WGS) entry which is preliminary data.</text>
</comment>
<gene>
    <name evidence="1" type="ORF">ATO12_14480</name>
</gene>
<accession>A0A023BWS9</accession>
<dbReference type="OrthoDB" id="9792005at2"/>
<dbReference type="EMBL" id="AQRA01000004">
    <property type="protein sequence ID" value="EZH74078.1"/>
    <property type="molecule type" value="Genomic_DNA"/>
</dbReference>
<evidence type="ECO:0000313" key="2">
    <source>
        <dbReference type="Proteomes" id="UP000023541"/>
    </source>
</evidence>
<dbReference type="PIRSF" id="PIRSF001439">
    <property type="entry name" value="CryM"/>
    <property type="match status" value="1"/>
</dbReference>
<keyword evidence="2" id="KW-1185">Reference proteome</keyword>